<dbReference type="PANTHER" id="PTHR12710:SF0">
    <property type="entry name" value="NUCLEAR PROTEIN LOCALIZATION PROTEIN 4 HOMOLOG"/>
    <property type="match status" value="1"/>
</dbReference>
<dbReference type="GO" id="GO:0043130">
    <property type="term" value="F:ubiquitin binding"/>
    <property type="evidence" value="ECO:0007669"/>
    <property type="project" value="TreeGrafter"/>
</dbReference>
<comment type="similarity">
    <text evidence="3">Belongs to the NPL4 family.</text>
</comment>
<keyword evidence="6" id="KW-0653">Protein transport</keyword>
<dbReference type="GO" id="GO:0015031">
    <property type="term" value="P:protein transport"/>
    <property type="evidence" value="ECO:0007669"/>
    <property type="project" value="UniProtKB-KW"/>
</dbReference>
<reference evidence="10" key="1">
    <citation type="journal article" date="2021" name="Mol. Plant Microbe Interact.">
        <title>Complete Genome Sequence of the Plant-Pathogenic Fungus Colletotrichum lupini.</title>
        <authorList>
            <person name="Baroncelli R."/>
            <person name="Pensec F."/>
            <person name="Da Lio D."/>
            <person name="Boufleur T."/>
            <person name="Vicente I."/>
            <person name="Sarrocco S."/>
            <person name="Picot A."/>
            <person name="Baraldi E."/>
            <person name="Sukno S."/>
            <person name="Thon M."/>
            <person name="Le Floch G."/>
        </authorList>
    </citation>
    <scope>NUCLEOTIDE SEQUENCE</scope>
    <source>
        <strain evidence="10">IMI 504893</strain>
    </source>
</reference>
<evidence type="ECO:0000256" key="5">
    <source>
        <dbReference type="ARBA" id="ARBA00022816"/>
    </source>
</evidence>
<keyword evidence="11" id="KW-1185">Reference proteome</keyword>
<organism evidence="10 11">
    <name type="scientific">Colletotrichum lupini</name>
    <dbReference type="NCBI Taxonomy" id="145971"/>
    <lineage>
        <taxon>Eukaryota</taxon>
        <taxon>Fungi</taxon>
        <taxon>Dikarya</taxon>
        <taxon>Ascomycota</taxon>
        <taxon>Pezizomycotina</taxon>
        <taxon>Sordariomycetes</taxon>
        <taxon>Hypocreomycetidae</taxon>
        <taxon>Glomerellales</taxon>
        <taxon>Glomerellaceae</taxon>
        <taxon>Colletotrichum</taxon>
        <taxon>Colletotrichum acutatum species complex</taxon>
    </lineage>
</organism>
<evidence type="ECO:0000256" key="2">
    <source>
        <dbReference type="ARBA" id="ARBA00004556"/>
    </source>
</evidence>
<gene>
    <name evidence="10" type="ORF">CLUP02_05558</name>
</gene>
<dbReference type="InterPro" id="IPR007716">
    <property type="entry name" value="NPL4_Zn-bd_put"/>
</dbReference>
<dbReference type="InterPro" id="IPR029071">
    <property type="entry name" value="Ubiquitin-like_domsf"/>
</dbReference>
<dbReference type="GO" id="GO:0031625">
    <property type="term" value="F:ubiquitin protein ligase binding"/>
    <property type="evidence" value="ECO:0007669"/>
    <property type="project" value="TreeGrafter"/>
</dbReference>
<name>A0A9Q8WEB5_9PEZI</name>
<accession>A0A9Q8WEB5</accession>
<proteinExistence type="inferred from homology"/>
<keyword evidence="5" id="KW-0813">Transport</keyword>
<dbReference type="Proteomes" id="UP000830671">
    <property type="component" value="Chromosome 3"/>
</dbReference>
<protein>
    <recommendedName>
        <fullName evidence="4">Nuclear protein localization protein 4</fullName>
    </recommendedName>
</protein>
<dbReference type="InterPro" id="IPR016563">
    <property type="entry name" value="Npl4"/>
</dbReference>
<dbReference type="Pfam" id="PF05020">
    <property type="entry name" value="zf-NPL4"/>
    <property type="match status" value="1"/>
</dbReference>
<dbReference type="PROSITE" id="PS50249">
    <property type="entry name" value="MPN"/>
    <property type="match status" value="1"/>
</dbReference>
<dbReference type="Gene3D" id="3.10.20.90">
    <property type="entry name" value="Phosphatidylinositol 3-kinase Catalytic Subunit, Chain A, domain 1"/>
    <property type="match status" value="1"/>
</dbReference>
<dbReference type="GO" id="GO:0051028">
    <property type="term" value="P:mRNA transport"/>
    <property type="evidence" value="ECO:0007669"/>
    <property type="project" value="UniProtKB-KW"/>
</dbReference>
<dbReference type="EMBL" id="CP019475">
    <property type="protein sequence ID" value="UQC80076.1"/>
    <property type="molecule type" value="Genomic_DNA"/>
</dbReference>
<dbReference type="CDD" id="cd08061">
    <property type="entry name" value="MPN_NPL4"/>
    <property type="match status" value="1"/>
</dbReference>
<keyword evidence="6" id="KW-0811">Translocation</keyword>
<dbReference type="GO" id="GO:0006511">
    <property type="term" value="P:ubiquitin-dependent protein catabolic process"/>
    <property type="evidence" value="ECO:0007669"/>
    <property type="project" value="InterPro"/>
</dbReference>
<comment type="subcellular location">
    <subcellularLocation>
        <location evidence="2">Cytoplasm</location>
        <location evidence="2">Perinuclear region</location>
    </subcellularLocation>
    <subcellularLocation>
        <location evidence="1">Nucleus membrane</location>
        <topology evidence="1">Peripheral membrane protein</topology>
        <orientation evidence="1">Cytoplasmic side</orientation>
    </subcellularLocation>
</comment>
<dbReference type="KEGG" id="clup:CLUP02_05558"/>
<feature type="region of interest" description="Disordered" evidence="8">
    <location>
        <begin position="602"/>
        <end position="629"/>
    </location>
</feature>
<evidence type="ECO:0000256" key="6">
    <source>
        <dbReference type="ARBA" id="ARBA00023010"/>
    </source>
</evidence>
<evidence type="ECO:0000259" key="9">
    <source>
        <dbReference type="PROSITE" id="PS50249"/>
    </source>
</evidence>
<dbReference type="AlphaFoldDB" id="A0A9Q8WEB5"/>
<dbReference type="InterPro" id="IPR007717">
    <property type="entry name" value="NPL4_C"/>
</dbReference>
<feature type="compositionally biased region" description="Basic and acidic residues" evidence="8">
    <location>
        <begin position="605"/>
        <end position="614"/>
    </location>
</feature>
<dbReference type="GO" id="GO:0048471">
    <property type="term" value="C:perinuclear region of cytoplasm"/>
    <property type="evidence" value="ECO:0007669"/>
    <property type="project" value="UniProtKB-SubCell"/>
</dbReference>
<feature type="compositionally biased region" description="Polar residues" evidence="8">
    <location>
        <begin position="88"/>
        <end position="105"/>
    </location>
</feature>
<dbReference type="InterPro" id="IPR037518">
    <property type="entry name" value="MPN"/>
</dbReference>
<feature type="domain" description="MPN" evidence="9">
    <location>
        <begin position="262"/>
        <end position="399"/>
    </location>
</feature>
<keyword evidence="5" id="KW-0509">mRNA transport</keyword>
<dbReference type="RefSeq" id="XP_049141707.1">
    <property type="nucleotide sequence ID" value="XM_049284564.1"/>
</dbReference>
<dbReference type="GeneID" id="73339574"/>
<evidence type="ECO:0000256" key="8">
    <source>
        <dbReference type="SAM" id="MobiDB-lite"/>
    </source>
</evidence>
<dbReference type="SUPFAM" id="SSF54236">
    <property type="entry name" value="Ubiquitin-like"/>
    <property type="match status" value="1"/>
</dbReference>
<sequence>MLLRLRGPDGTSRLNIDVNDTFGHLGSLLIPNLPETVDPNSITLSNAPTGGDAKNLVEIASFKVGQIGLKHGDLIFINYKLKDGQANGDANGTEASHPLASSNRLNGKPILPTENLPIDPPPVTSPSEKIKNPWDVVRQHPLDDRLDKKDGKIPRGRDHKMCRHGPKGMCDYCMPLDPFNAKYLDEKKIKYLSFHSHLRKINSATNKPELGSSYIPPLVEPYFRVKRDCPSGHPQWPEGICTKCQPSAITLQPQPFRMVDHVEFSSPAIIDTFIDAWRKTGGQRLGILYGRYTEYEVVPLGIKAVVEAIYEPPQIDEVDGVSLNTWENQKDVDEVARLCGLQQVGVIFTDLLDAGAGDGSVVCKRHADSYFLASQEICFISRLQAQHPKPTKWSDSGKFGSNFVTCIVSGNESGEISISSYQASNDAVEMVRADIIEPSADPNVMLVQEEEEDDGSTSRTRYIPEVFYRRINEYGANVQENAKPSFPVEYLFVTLTHGFPDESKPTFTQLGFPIENREYMGESQEHSAAARILKFSGGQKPAEGGLEMSNFHLLTFIRQMGILSKDEESLLCRVASQHDLADNYQLRSTEGWRTLQAILQSTGERIPKRPRQSEGHPASSELHDPFGRQFRTTEEPLAKRFAAFRLNEPMMRTLGKGSLKTLENSRWERIGNACLCDWPKVTGLVFGDQGIISSHFTSASAVLYTSQHSDPKMAIPESIAVPLITTSPSS</sequence>
<dbReference type="PIRSF" id="PIRSF010052">
    <property type="entry name" value="Polyub_prc_Npl4"/>
    <property type="match status" value="1"/>
</dbReference>
<feature type="region of interest" description="Disordered" evidence="8">
    <location>
        <begin position="88"/>
        <end position="130"/>
    </location>
</feature>
<evidence type="ECO:0000256" key="7">
    <source>
        <dbReference type="ARBA" id="ARBA00024703"/>
    </source>
</evidence>
<dbReference type="Pfam" id="PF05021">
    <property type="entry name" value="NPL4"/>
    <property type="match status" value="1"/>
</dbReference>
<evidence type="ECO:0000256" key="4">
    <source>
        <dbReference type="ARBA" id="ARBA00019709"/>
    </source>
</evidence>
<evidence type="ECO:0000256" key="1">
    <source>
        <dbReference type="ARBA" id="ARBA00004335"/>
    </source>
</evidence>
<dbReference type="GO" id="GO:0031965">
    <property type="term" value="C:nuclear membrane"/>
    <property type="evidence" value="ECO:0007669"/>
    <property type="project" value="UniProtKB-SubCell"/>
</dbReference>
<dbReference type="PANTHER" id="PTHR12710">
    <property type="entry name" value="NUCLEAR PROTEIN LOCALIZATION 4"/>
    <property type="match status" value="1"/>
</dbReference>
<evidence type="ECO:0000313" key="11">
    <source>
        <dbReference type="Proteomes" id="UP000830671"/>
    </source>
</evidence>
<evidence type="ECO:0000256" key="3">
    <source>
        <dbReference type="ARBA" id="ARBA00011025"/>
    </source>
</evidence>
<evidence type="ECO:0000313" key="10">
    <source>
        <dbReference type="EMBL" id="UQC80076.1"/>
    </source>
</evidence>
<comment type="function">
    <text evidence="7">Involved in the import of nuclear-targeted proteins into the nucleus and the export of poly(A) RNA out of the nucleus. Has a role in the endoplasmic reticulum-associated degradation (ERAD) pathway.</text>
</comment>